<comment type="subcellular location">
    <subcellularLocation>
        <location evidence="1">Nucleus</location>
    </subcellularLocation>
</comment>
<dbReference type="Proteomes" id="UP000887159">
    <property type="component" value="Unassembled WGS sequence"/>
</dbReference>
<proteinExistence type="predicted"/>
<dbReference type="GO" id="GO:0005634">
    <property type="term" value="C:nucleus"/>
    <property type="evidence" value="ECO:0007669"/>
    <property type="project" value="UniProtKB-SubCell"/>
</dbReference>
<dbReference type="GO" id="GO:0003677">
    <property type="term" value="F:DNA binding"/>
    <property type="evidence" value="ECO:0007669"/>
    <property type="project" value="InterPro"/>
</dbReference>
<evidence type="ECO:0000259" key="3">
    <source>
        <dbReference type="Pfam" id="PF20700"/>
    </source>
</evidence>
<dbReference type="InterPro" id="IPR049012">
    <property type="entry name" value="Mutator_transp_dom"/>
</dbReference>
<evidence type="ECO:0000313" key="5">
    <source>
        <dbReference type="Proteomes" id="UP000887159"/>
    </source>
</evidence>
<feature type="domain" description="Transposase Tc1-like" evidence="2">
    <location>
        <begin position="654"/>
        <end position="726"/>
    </location>
</feature>
<comment type="caution">
    <text evidence="4">The sequence shown here is derived from an EMBL/GenBank/DDBJ whole genome shotgun (WGS) entry which is preliminary data.</text>
</comment>
<dbReference type="InterPro" id="IPR036397">
    <property type="entry name" value="RNaseH_sf"/>
</dbReference>
<evidence type="ECO:0008006" key="6">
    <source>
        <dbReference type="Google" id="ProtNLM"/>
    </source>
</evidence>
<keyword evidence="5" id="KW-1185">Reference proteome</keyword>
<accession>A0A8X6WH09</accession>
<sequence>MDAISRRYRKPKGRPSKRRNLCASKVQKRWGENHMQSDSDSTMCAKNSDILLAENSLIMDTEISISDEGSHAGEKEQYLNASVSKLQMFPSTSTSTFCTSEKSTYVLMNNDMWSALLSNTKCDECDMCSLEVECNSAYGFSTKIELKCKSCRKIFNSVFSSPRDDDSKCFDANKKLVEAFLKIEKCSFKEDILEIFRKVVRKHHEDLLGTANSVIDITVSYDGTWQKRGHSSLYGIGIVIDILTGLIIDYEILSKYCPECTTAKRDHGENSAEYSIWYKSHQEECSENYVGSSNAMEVKAAEILWKRSIKNCGMRYVSILSDGDAKTYQHLSSLNVYGNCIKIAKEECISHVAKRLGTGLRNKILESRNKGITIGGRKEGNLKENTIVKLTNFYRKAIKDNAPDVRKMKGAILATLFHCSSTDKTPKHSKCPTGSTSWCFYQRALAKNESPMSHSLMKTKLSEQVLEKILPVYQRLVNDELLERCSAGKTQNANESIHSVIWKNCPKETFVSKKRLEMGVISAIGGYNFGCFNSLAIKHNELSFVSVDISHKRDKRRLAQSEKKNSSDWRKKRISNKLAKSSKITKNIKKEGETYRAGRIIGKLEEGRSVISVAAEFGIAHSIVSRLWRQFKTTGTAIRGFSSGRPRGTTPADDRYIVLQARRNRRQTVGEIARHATQATGRPISRFTVARGLHGGGLFARRPVRCVPLTPAHRRRRSLWCREHRNWRDNEWGRVLFTDESRFSLSSDSHRILIWRERGSRNHPSNIIERDRYGGRGVLVWGGIMLGSRTDLHIFDAGSVNGTRYCNEILLPYVRVSRSFR</sequence>
<dbReference type="InterPro" id="IPR002492">
    <property type="entry name" value="Transposase_Tc1-like"/>
</dbReference>
<evidence type="ECO:0000256" key="1">
    <source>
        <dbReference type="ARBA" id="ARBA00004123"/>
    </source>
</evidence>
<dbReference type="PANTHER" id="PTHR33309:SF3">
    <property type="entry name" value="CCHC-TYPE DOMAIN-CONTAINING PROTEIN"/>
    <property type="match status" value="1"/>
</dbReference>
<reference evidence="4" key="1">
    <citation type="submission" date="2020-08" db="EMBL/GenBank/DDBJ databases">
        <title>Multicomponent nature underlies the extraordinary mechanical properties of spider dragline silk.</title>
        <authorList>
            <person name="Kono N."/>
            <person name="Nakamura H."/>
            <person name="Mori M."/>
            <person name="Yoshida Y."/>
            <person name="Ohtoshi R."/>
            <person name="Malay A.D."/>
            <person name="Moran D.A.P."/>
            <person name="Tomita M."/>
            <person name="Numata K."/>
            <person name="Arakawa K."/>
        </authorList>
    </citation>
    <scope>NUCLEOTIDE SEQUENCE</scope>
</reference>
<dbReference type="PANTHER" id="PTHR33309">
    <property type="entry name" value="KERATIN, ULTRA HIGH-SULFUR MATRIX PROTEIN-LIKE"/>
    <property type="match status" value="1"/>
</dbReference>
<dbReference type="Pfam" id="PF20700">
    <property type="entry name" value="Mutator"/>
    <property type="match status" value="1"/>
</dbReference>
<organism evidence="4 5">
    <name type="scientific">Trichonephila clavipes</name>
    <name type="common">Golden silk orbweaver</name>
    <name type="synonym">Nephila clavipes</name>
    <dbReference type="NCBI Taxonomy" id="2585209"/>
    <lineage>
        <taxon>Eukaryota</taxon>
        <taxon>Metazoa</taxon>
        <taxon>Ecdysozoa</taxon>
        <taxon>Arthropoda</taxon>
        <taxon>Chelicerata</taxon>
        <taxon>Arachnida</taxon>
        <taxon>Araneae</taxon>
        <taxon>Araneomorphae</taxon>
        <taxon>Entelegynae</taxon>
        <taxon>Araneoidea</taxon>
        <taxon>Nephilidae</taxon>
        <taxon>Trichonephila</taxon>
    </lineage>
</organism>
<dbReference type="InterPro" id="IPR009057">
    <property type="entry name" value="Homeodomain-like_sf"/>
</dbReference>
<dbReference type="GO" id="GO:0015074">
    <property type="term" value="P:DNA integration"/>
    <property type="evidence" value="ECO:0007669"/>
    <property type="project" value="InterPro"/>
</dbReference>
<evidence type="ECO:0000259" key="2">
    <source>
        <dbReference type="Pfam" id="PF01498"/>
    </source>
</evidence>
<dbReference type="GO" id="GO:0006313">
    <property type="term" value="P:DNA transposition"/>
    <property type="evidence" value="ECO:0007669"/>
    <property type="project" value="InterPro"/>
</dbReference>
<protein>
    <recommendedName>
        <fullName evidence="6">Transposase</fullName>
    </recommendedName>
</protein>
<evidence type="ECO:0000313" key="4">
    <source>
        <dbReference type="EMBL" id="GFY33806.1"/>
    </source>
</evidence>
<dbReference type="Pfam" id="PF01498">
    <property type="entry name" value="HTH_Tnp_Tc3_2"/>
    <property type="match status" value="1"/>
</dbReference>
<dbReference type="Gene3D" id="3.30.420.10">
    <property type="entry name" value="Ribonuclease H-like superfamily/Ribonuclease H"/>
    <property type="match status" value="1"/>
</dbReference>
<feature type="domain" description="Mutator-like transposase" evidence="3">
    <location>
        <begin position="197"/>
        <end position="439"/>
    </location>
</feature>
<name>A0A8X6WH09_TRICX</name>
<dbReference type="SUPFAM" id="SSF46689">
    <property type="entry name" value="Homeodomain-like"/>
    <property type="match status" value="1"/>
</dbReference>
<dbReference type="EMBL" id="BMAU01021418">
    <property type="protein sequence ID" value="GFY33806.1"/>
    <property type="molecule type" value="Genomic_DNA"/>
</dbReference>
<dbReference type="AlphaFoldDB" id="A0A8X6WH09"/>
<gene>
    <name evidence="4" type="primary">AVEN_249099_1</name>
    <name evidence="4" type="ORF">TNCV_4595181</name>
</gene>